<dbReference type="Gene3D" id="3.30.160.60">
    <property type="entry name" value="Classic Zinc Finger"/>
    <property type="match status" value="1"/>
</dbReference>
<dbReference type="VEuPathDB" id="FungiDB:FOZG_12836"/>
<dbReference type="SUPFAM" id="SSF57667">
    <property type="entry name" value="beta-beta-alpha zinc fingers"/>
    <property type="match status" value="1"/>
</dbReference>
<feature type="compositionally biased region" description="Polar residues" evidence="1">
    <location>
        <begin position="228"/>
        <end position="249"/>
    </location>
</feature>
<feature type="compositionally biased region" description="Polar residues" evidence="1">
    <location>
        <begin position="170"/>
        <end position="192"/>
    </location>
</feature>
<reference evidence="3 4" key="1">
    <citation type="journal article" date="2018" name="Sci. Rep.">
        <title>Characterisation of pathogen-specific regions and novel effector candidates in Fusarium oxysporum f. sp. cepae.</title>
        <authorList>
            <person name="Armitage A.D."/>
            <person name="Taylor A."/>
            <person name="Sobczyk M.K."/>
            <person name="Baxter L."/>
            <person name="Greenfield B.P."/>
            <person name="Bates H.J."/>
            <person name="Wilson F."/>
            <person name="Jackson A.C."/>
            <person name="Ott S."/>
            <person name="Harrison R.J."/>
            <person name="Clarkson J.P."/>
        </authorList>
    </citation>
    <scope>NUCLEOTIDE SEQUENCE [LARGE SCALE GENOMIC DNA]</scope>
    <source>
        <strain evidence="3 4">Fo_A28</strain>
    </source>
</reference>
<feature type="compositionally biased region" description="Polar residues" evidence="1">
    <location>
        <begin position="136"/>
        <end position="145"/>
    </location>
</feature>
<evidence type="ECO:0000259" key="2">
    <source>
        <dbReference type="SMART" id="SM00355"/>
    </source>
</evidence>
<dbReference type="InterPro" id="IPR036236">
    <property type="entry name" value="Znf_C2H2_sf"/>
</dbReference>
<feature type="domain" description="C2H2-type" evidence="2">
    <location>
        <begin position="271"/>
        <end position="296"/>
    </location>
</feature>
<dbReference type="VEuPathDB" id="FungiDB:HZS61_011724"/>
<feature type="region of interest" description="Disordered" evidence="1">
    <location>
        <begin position="108"/>
        <end position="203"/>
    </location>
</feature>
<organism evidence="3 4">
    <name type="scientific">Fusarium oxysporum</name>
    <name type="common">Fusarium vascular wilt</name>
    <dbReference type="NCBI Taxonomy" id="5507"/>
    <lineage>
        <taxon>Eukaryota</taxon>
        <taxon>Fungi</taxon>
        <taxon>Dikarya</taxon>
        <taxon>Ascomycota</taxon>
        <taxon>Pezizomycotina</taxon>
        <taxon>Sordariomycetes</taxon>
        <taxon>Hypocreomycetidae</taxon>
        <taxon>Hypocreales</taxon>
        <taxon>Nectriaceae</taxon>
        <taxon>Fusarium</taxon>
        <taxon>Fusarium oxysporum species complex</taxon>
    </lineage>
</organism>
<dbReference type="VEuPathDB" id="FungiDB:HZS61_017549"/>
<protein>
    <recommendedName>
        <fullName evidence="2">C2H2-type domain-containing protein</fullName>
    </recommendedName>
</protein>
<feature type="compositionally biased region" description="Basic and acidic residues" evidence="1">
    <location>
        <begin position="149"/>
        <end position="165"/>
    </location>
</feature>
<gene>
    <name evidence="3" type="ORF">BFJ68_g17045</name>
</gene>
<sequence>MDSPSPELKPICPKLNLSRSPSPDIPRDQIGPNGTSQATGGVGMLLRHLGNGWNPPEISLEAARESLLRDEDSLSEEPRREGAVDGNLASGALLIKDPFVSRYISGNTVTSPRIPSSNESLSPLYHGVRAPAGEPPSQSLPSFRSTFGELRDLPPERLSEQDLGRARPGPSSTFPNSRAGSLGHKTTNLPSSPHSPPDGYRASLPCSTAGMSWHHCPANGNHPRAPTAYSSSNSGETPNTDHTNSTPAISTRVNSTSVADRMSIDGIAGSYTCTVHGCNAAPFQTQYLLNSHMNVHSSIRPHYCPVKGCPRSEGGKGFKRKNEMIRHGLVHDSPGYVCPFCPDREHKYPRPDNLQRYVNLLGHIGASARYDPRTQVMMLTAPRHVRVHHIDKDKDDPQLRDVLAQRPDGPNRDRRSRNPPS</sequence>
<dbReference type="PANTHER" id="PTHR46179:SF19">
    <property type="entry name" value="C2H2 FINGER DOMAIN TRANSCRIPTION FACTOR (EUROFUNG)-RELATED"/>
    <property type="match status" value="1"/>
</dbReference>
<evidence type="ECO:0000256" key="1">
    <source>
        <dbReference type="SAM" id="MobiDB-lite"/>
    </source>
</evidence>
<proteinExistence type="predicted"/>
<feature type="compositionally biased region" description="Polar residues" evidence="1">
    <location>
        <begin position="108"/>
        <end position="121"/>
    </location>
</feature>
<dbReference type="VEuPathDB" id="FungiDB:FOMG_18197"/>
<dbReference type="InterPro" id="IPR051061">
    <property type="entry name" value="Zinc_finger_trans_reg"/>
</dbReference>
<dbReference type="InterPro" id="IPR013087">
    <property type="entry name" value="Znf_C2H2_type"/>
</dbReference>
<feature type="domain" description="C2H2-type" evidence="2">
    <location>
        <begin position="302"/>
        <end position="331"/>
    </location>
</feature>
<evidence type="ECO:0000313" key="3">
    <source>
        <dbReference type="EMBL" id="RKK87419.1"/>
    </source>
</evidence>
<comment type="caution">
    <text evidence="3">The sequence shown here is derived from an EMBL/GenBank/DDBJ whole genome shotgun (WGS) entry which is preliminary data.</text>
</comment>
<feature type="region of interest" description="Disordered" evidence="1">
    <location>
        <begin position="1"/>
        <end position="42"/>
    </location>
</feature>
<dbReference type="EMBL" id="MRCY01000410">
    <property type="protein sequence ID" value="RKK87419.1"/>
    <property type="molecule type" value="Genomic_DNA"/>
</dbReference>
<dbReference type="GO" id="GO:0006357">
    <property type="term" value="P:regulation of transcription by RNA polymerase II"/>
    <property type="evidence" value="ECO:0007669"/>
    <property type="project" value="TreeGrafter"/>
</dbReference>
<feature type="region of interest" description="Disordered" evidence="1">
    <location>
        <begin position="224"/>
        <end position="249"/>
    </location>
</feature>
<dbReference type="Proteomes" id="UP000285860">
    <property type="component" value="Unassembled WGS sequence"/>
</dbReference>
<dbReference type="SMART" id="SM00355">
    <property type="entry name" value="ZnF_C2H2"/>
    <property type="match status" value="2"/>
</dbReference>
<dbReference type="VEuPathDB" id="FungiDB:FOC1_g10008541"/>
<dbReference type="GO" id="GO:0005634">
    <property type="term" value="C:nucleus"/>
    <property type="evidence" value="ECO:0007669"/>
    <property type="project" value="TreeGrafter"/>
</dbReference>
<name>A0A420P4H0_FUSOX</name>
<accession>A0A420P4H0</accession>
<feature type="region of interest" description="Disordered" evidence="1">
    <location>
        <begin position="391"/>
        <end position="421"/>
    </location>
</feature>
<dbReference type="PANTHER" id="PTHR46179">
    <property type="entry name" value="ZINC FINGER PROTEIN"/>
    <property type="match status" value="1"/>
</dbReference>
<dbReference type="VEuPathDB" id="FungiDB:FOIG_07901"/>
<dbReference type="VEuPathDB" id="FungiDB:FOXG_22293"/>
<evidence type="ECO:0000313" key="4">
    <source>
        <dbReference type="Proteomes" id="UP000285860"/>
    </source>
</evidence>
<dbReference type="AlphaFoldDB" id="A0A420P4H0"/>